<organism evidence="1 2">
    <name type="scientific">Pararge aegeria aegeria</name>
    <dbReference type="NCBI Taxonomy" id="348720"/>
    <lineage>
        <taxon>Eukaryota</taxon>
        <taxon>Metazoa</taxon>
        <taxon>Ecdysozoa</taxon>
        <taxon>Arthropoda</taxon>
        <taxon>Hexapoda</taxon>
        <taxon>Insecta</taxon>
        <taxon>Pterygota</taxon>
        <taxon>Neoptera</taxon>
        <taxon>Endopterygota</taxon>
        <taxon>Lepidoptera</taxon>
        <taxon>Glossata</taxon>
        <taxon>Ditrysia</taxon>
        <taxon>Papilionoidea</taxon>
        <taxon>Nymphalidae</taxon>
        <taxon>Satyrinae</taxon>
        <taxon>Satyrini</taxon>
        <taxon>Parargina</taxon>
        <taxon>Pararge</taxon>
    </lineage>
</organism>
<sequence length="126" mass="14300">MTSAGSRWGQAAKDRALWNSLQKSSSGRQLVEMMIMMMMCDSEPSYKYVAQMGIARDHVSELQVINNRRLIARLLPFVGGLMTVRVIIGRGETPKMCRIESPAGNEDLRARRMLAHVLSTYRCMYD</sequence>
<proteinExistence type="predicted"/>
<dbReference type="EMBL" id="CAKXAJ010025404">
    <property type="protein sequence ID" value="CAH2238854.1"/>
    <property type="molecule type" value="Genomic_DNA"/>
</dbReference>
<dbReference type="Proteomes" id="UP000838756">
    <property type="component" value="Unassembled WGS sequence"/>
</dbReference>
<evidence type="ECO:0000313" key="1">
    <source>
        <dbReference type="EMBL" id="CAH2238854.1"/>
    </source>
</evidence>
<keyword evidence="2" id="KW-1185">Reference proteome</keyword>
<gene>
    <name evidence="1" type="primary">jg6836</name>
    <name evidence="1" type="ORF">PAEG_LOCUS15885</name>
</gene>
<protein>
    <submittedName>
        <fullName evidence="1">Jg6836 protein</fullName>
    </submittedName>
</protein>
<evidence type="ECO:0000313" key="2">
    <source>
        <dbReference type="Proteomes" id="UP000838756"/>
    </source>
</evidence>
<accession>A0A8S4RQM6</accession>
<reference evidence="1" key="1">
    <citation type="submission" date="2022-03" db="EMBL/GenBank/DDBJ databases">
        <authorList>
            <person name="Lindestad O."/>
        </authorList>
    </citation>
    <scope>NUCLEOTIDE SEQUENCE</scope>
</reference>
<comment type="caution">
    <text evidence="1">The sequence shown here is derived from an EMBL/GenBank/DDBJ whole genome shotgun (WGS) entry which is preliminary data.</text>
</comment>
<dbReference type="AlphaFoldDB" id="A0A8S4RQM6"/>
<name>A0A8S4RQM6_9NEOP</name>